<dbReference type="AlphaFoldDB" id="A0A1H6GXB7"/>
<evidence type="ECO:0000256" key="1">
    <source>
        <dbReference type="SAM" id="MobiDB-lite"/>
    </source>
</evidence>
<proteinExistence type="predicted"/>
<evidence type="ECO:0008006" key="4">
    <source>
        <dbReference type="Google" id="ProtNLM"/>
    </source>
</evidence>
<evidence type="ECO:0000313" key="3">
    <source>
        <dbReference type="Proteomes" id="UP000182983"/>
    </source>
</evidence>
<protein>
    <recommendedName>
        <fullName evidence="4">Lipoprotein</fullName>
    </recommendedName>
</protein>
<sequence>MTRRGLLGLLAVGLGTSLLGGCGRRGKPEEPEGATYPTTYPYTPYPGRKQTPRNSEAGSSPAPETDLTR</sequence>
<accession>A0A1H6GXB7</accession>
<gene>
    <name evidence="2" type="ORF">SAMN04244559_00649</name>
</gene>
<feature type="region of interest" description="Disordered" evidence="1">
    <location>
        <begin position="17"/>
        <end position="69"/>
    </location>
</feature>
<keyword evidence="3" id="KW-1185">Reference proteome</keyword>
<reference evidence="3" key="1">
    <citation type="submission" date="2016-10" db="EMBL/GenBank/DDBJ databases">
        <authorList>
            <person name="Varghese N."/>
            <person name="Submissions S."/>
        </authorList>
    </citation>
    <scope>NUCLEOTIDE SEQUENCE [LARGE SCALE GENOMIC DNA]</scope>
    <source>
        <strain evidence="3">DSM 13234</strain>
    </source>
</reference>
<feature type="compositionally biased region" description="Low complexity" evidence="1">
    <location>
        <begin position="35"/>
        <end position="46"/>
    </location>
</feature>
<dbReference type="Proteomes" id="UP000182983">
    <property type="component" value="Unassembled WGS sequence"/>
</dbReference>
<name>A0A1H6GXB7_MAGFU</name>
<dbReference type="PROSITE" id="PS51257">
    <property type="entry name" value="PROKAR_LIPOPROTEIN"/>
    <property type="match status" value="1"/>
</dbReference>
<evidence type="ECO:0000313" key="2">
    <source>
        <dbReference type="EMBL" id="SEH28099.1"/>
    </source>
</evidence>
<dbReference type="EMBL" id="FNWO01000002">
    <property type="protein sequence ID" value="SEH28099.1"/>
    <property type="molecule type" value="Genomic_DNA"/>
</dbReference>
<organism evidence="2 3">
    <name type="scientific">Magnetospirillum fulvum</name>
    <name type="common">Rhodospirillum fulvum</name>
    <dbReference type="NCBI Taxonomy" id="1082"/>
    <lineage>
        <taxon>Bacteria</taxon>
        <taxon>Pseudomonadati</taxon>
        <taxon>Pseudomonadota</taxon>
        <taxon>Alphaproteobacteria</taxon>
        <taxon>Rhodospirillales</taxon>
        <taxon>Rhodospirillaceae</taxon>
        <taxon>Magnetospirillum</taxon>
    </lineage>
</organism>